<evidence type="ECO:0000256" key="3">
    <source>
        <dbReference type="ARBA" id="ARBA00022553"/>
    </source>
</evidence>
<evidence type="ECO:0000256" key="1">
    <source>
        <dbReference type="ARBA" id="ARBA00000085"/>
    </source>
</evidence>
<feature type="modified residue" description="4-aspartylphosphate" evidence="6">
    <location>
        <position position="57"/>
    </location>
</feature>
<dbReference type="CDD" id="cd16922">
    <property type="entry name" value="HATPase_EvgS-ArcB-TorS-like"/>
    <property type="match status" value="1"/>
</dbReference>
<dbReference type="SUPFAM" id="SSF52172">
    <property type="entry name" value="CheY-like"/>
    <property type="match status" value="2"/>
</dbReference>
<keyword evidence="4 9" id="KW-0808">Transferase</keyword>
<dbReference type="RefSeq" id="WP_146397754.1">
    <property type="nucleotide sequence ID" value="NZ_SJPQ01000001.1"/>
</dbReference>
<dbReference type="Gene3D" id="1.10.287.130">
    <property type="match status" value="1"/>
</dbReference>
<keyword evidence="10" id="KW-1185">Reference proteome</keyword>
<evidence type="ECO:0000259" key="8">
    <source>
        <dbReference type="PROSITE" id="PS50110"/>
    </source>
</evidence>
<dbReference type="Gene3D" id="3.40.50.2300">
    <property type="match status" value="2"/>
</dbReference>
<dbReference type="InterPro" id="IPR003594">
    <property type="entry name" value="HATPase_dom"/>
</dbReference>
<dbReference type="Pfam" id="PF00512">
    <property type="entry name" value="HisKA"/>
    <property type="match status" value="1"/>
</dbReference>
<feature type="domain" description="Response regulatory" evidence="8">
    <location>
        <begin position="406"/>
        <end position="521"/>
    </location>
</feature>
<protein>
    <recommendedName>
        <fullName evidence="2">histidine kinase</fullName>
        <ecNumber evidence="2">2.7.13.3</ecNumber>
    </recommendedName>
</protein>
<dbReference type="GO" id="GO:0009927">
    <property type="term" value="F:histidine phosphotransfer kinase activity"/>
    <property type="evidence" value="ECO:0007669"/>
    <property type="project" value="TreeGrafter"/>
</dbReference>
<organism evidence="9 10">
    <name type="scientific">Pseudobythopirellula maris</name>
    <dbReference type="NCBI Taxonomy" id="2527991"/>
    <lineage>
        <taxon>Bacteria</taxon>
        <taxon>Pseudomonadati</taxon>
        <taxon>Planctomycetota</taxon>
        <taxon>Planctomycetia</taxon>
        <taxon>Pirellulales</taxon>
        <taxon>Lacipirellulaceae</taxon>
        <taxon>Pseudobythopirellula</taxon>
    </lineage>
</organism>
<comment type="caution">
    <text evidence="9">The sequence shown here is derived from an EMBL/GenBank/DDBJ whole genome shotgun (WGS) entry which is preliminary data.</text>
</comment>
<dbReference type="SMART" id="SM00387">
    <property type="entry name" value="HATPase_c"/>
    <property type="match status" value="1"/>
</dbReference>
<dbReference type="InterPro" id="IPR036890">
    <property type="entry name" value="HATPase_C_sf"/>
</dbReference>
<sequence>MRKVLIIDDSPEDREMVAHALRQDPLVRYTIDCAKTGAAGLAMLQSEGADFDLLILDFRLPDMNAEQIVAQLIGPKLAPPLPIVVLTGSVHGHLLQSEPLAHGVQDYFTKSEITPPVLARVAQNAIERHRLVRRLVESEKIAEEARLEAERANRAKSNFLTLISHELRTPLTAILGFTTLLRKDPLASDAVEMLEMISGSGEHLKDLLNDLIDMAKVESGSLDVDVTPCNARDLLETTCQLMAIKAGDKGLPLTFEPPLGVPAELCTDPFRLRQIVLNLLGNAIKFTTLGEIRCRAAWESEDGRLKVWVSDSGPGIPDKIRDTIFTPFVQGAHVSGEQREGIGLGLAISHRLAAMMGGSLTIESTGPEGTTFLLEIDAPQPEESRSDCEAPIEEEAEVMPQLAGKQILVAEDTKAIRFLVKRLLAPTGASIDFVENGEEAHKQALSHGGYDAIIMDMLMPVMDGFTATRTLREVGVTIPIFALTAAAHSDELARCTAAGCTEVLTKPIDPDDLYRALSQVR</sequence>
<dbReference type="SMART" id="SM00448">
    <property type="entry name" value="REC"/>
    <property type="match status" value="2"/>
</dbReference>
<dbReference type="InterPro" id="IPR005467">
    <property type="entry name" value="His_kinase_dom"/>
</dbReference>
<gene>
    <name evidence="9" type="primary">luxQ_2</name>
    <name evidence="9" type="ORF">Mal64_10690</name>
</gene>
<dbReference type="Pfam" id="PF00072">
    <property type="entry name" value="Response_reg"/>
    <property type="match status" value="2"/>
</dbReference>
<dbReference type="PANTHER" id="PTHR43047">
    <property type="entry name" value="TWO-COMPONENT HISTIDINE PROTEIN KINASE"/>
    <property type="match status" value="1"/>
</dbReference>
<dbReference type="InterPro" id="IPR004358">
    <property type="entry name" value="Sig_transdc_His_kin-like_C"/>
</dbReference>
<evidence type="ECO:0000313" key="9">
    <source>
        <dbReference type="EMBL" id="TWT90674.1"/>
    </source>
</evidence>
<proteinExistence type="predicted"/>
<keyword evidence="5 9" id="KW-0418">Kinase</keyword>
<dbReference type="EMBL" id="SJPQ01000001">
    <property type="protein sequence ID" value="TWT90674.1"/>
    <property type="molecule type" value="Genomic_DNA"/>
</dbReference>
<feature type="modified residue" description="4-aspartylphosphate" evidence="6">
    <location>
        <position position="456"/>
    </location>
</feature>
<dbReference type="PROSITE" id="PS50109">
    <property type="entry name" value="HIS_KIN"/>
    <property type="match status" value="1"/>
</dbReference>
<dbReference type="AlphaFoldDB" id="A0A5C5ZT05"/>
<evidence type="ECO:0000313" key="10">
    <source>
        <dbReference type="Proteomes" id="UP000315440"/>
    </source>
</evidence>
<evidence type="ECO:0000259" key="7">
    <source>
        <dbReference type="PROSITE" id="PS50109"/>
    </source>
</evidence>
<evidence type="ECO:0000256" key="4">
    <source>
        <dbReference type="ARBA" id="ARBA00022679"/>
    </source>
</evidence>
<evidence type="ECO:0000256" key="2">
    <source>
        <dbReference type="ARBA" id="ARBA00012438"/>
    </source>
</evidence>
<dbReference type="PRINTS" id="PR00344">
    <property type="entry name" value="BCTRLSENSOR"/>
</dbReference>
<dbReference type="CDD" id="cd17546">
    <property type="entry name" value="REC_hyHK_CKI1_RcsC-like"/>
    <property type="match status" value="1"/>
</dbReference>
<dbReference type="GO" id="GO:0000155">
    <property type="term" value="F:phosphorelay sensor kinase activity"/>
    <property type="evidence" value="ECO:0007669"/>
    <property type="project" value="InterPro"/>
</dbReference>
<dbReference type="SMART" id="SM00388">
    <property type="entry name" value="HisKA"/>
    <property type="match status" value="1"/>
</dbReference>
<dbReference type="PROSITE" id="PS50110">
    <property type="entry name" value="RESPONSE_REGULATORY"/>
    <property type="match status" value="2"/>
</dbReference>
<dbReference type="PANTHER" id="PTHR43047:SF72">
    <property type="entry name" value="OSMOSENSING HISTIDINE PROTEIN KINASE SLN1"/>
    <property type="match status" value="1"/>
</dbReference>
<dbReference type="EC" id="2.7.13.3" evidence="2"/>
<comment type="catalytic activity">
    <reaction evidence="1">
        <text>ATP + protein L-histidine = ADP + protein N-phospho-L-histidine.</text>
        <dbReference type="EC" id="2.7.13.3"/>
    </reaction>
</comment>
<dbReference type="InterPro" id="IPR003661">
    <property type="entry name" value="HisK_dim/P_dom"/>
</dbReference>
<evidence type="ECO:0000256" key="6">
    <source>
        <dbReference type="PROSITE-ProRule" id="PRU00169"/>
    </source>
</evidence>
<dbReference type="GO" id="GO:0005886">
    <property type="term" value="C:plasma membrane"/>
    <property type="evidence" value="ECO:0007669"/>
    <property type="project" value="TreeGrafter"/>
</dbReference>
<keyword evidence="3 6" id="KW-0597">Phosphoprotein</keyword>
<dbReference type="SUPFAM" id="SSF55874">
    <property type="entry name" value="ATPase domain of HSP90 chaperone/DNA topoisomerase II/histidine kinase"/>
    <property type="match status" value="1"/>
</dbReference>
<dbReference type="OrthoDB" id="9813394at2"/>
<dbReference type="Pfam" id="PF02518">
    <property type="entry name" value="HATPase_c"/>
    <property type="match status" value="1"/>
</dbReference>
<accession>A0A5C5ZT05</accession>
<dbReference type="Proteomes" id="UP000315440">
    <property type="component" value="Unassembled WGS sequence"/>
</dbReference>
<dbReference type="CDD" id="cd00156">
    <property type="entry name" value="REC"/>
    <property type="match status" value="1"/>
</dbReference>
<dbReference type="InterPro" id="IPR011006">
    <property type="entry name" value="CheY-like_superfamily"/>
</dbReference>
<name>A0A5C5ZT05_9BACT</name>
<dbReference type="Gene3D" id="3.30.565.10">
    <property type="entry name" value="Histidine kinase-like ATPase, C-terminal domain"/>
    <property type="match status" value="1"/>
</dbReference>
<feature type="domain" description="Response regulatory" evidence="8">
    <location>
        <begin position="3"/>
        <end position="125"/>
    </location>
</feature>
<feature type="domain" description="Histidine kinase" evidence="7">
    <location>
        <begin position="162"/>
        <end position="380"/>
    </location>
</feature>
<reference evidence="9 10" key="1">
    <citation type="submission" date="2019-02" db="EMBL/GenBank/DDBJ databases">
        <title>Deep-cultivation of Planctomycetes and their phenomic and genomic characterization uncovers novel biology.</title>
        <authorList>
            <person name="Wiegand S."/>
            <person name="Jogler M."/>
            <person name="Boedeker C."/>
            <person name="Pinto D."/>
            <person name="Vollmers J."/>
            <person name="Rivas-Marin E."/>
            <person name="Kohn T."/>
            <person name="Peeters S.H."/>
            <person name="Heuer A."/>
            <person name="Rast P."/>
            <person name="Oberbeckmann S."/>
            <person name="Bunk B."/>
            <person name="Jeske O."/>
            <person name="Meyerdierks A."/>
            <person name="Storesund J.E."/>
            <person name="Kallscheuer N."/>
            <person name="Luecker S."/>
            <person name="Lage O.M."/>
            <person name="Pohl T."/>
            <person name="Merkel B.J."/>
            <person name="Hornburger P."/>
            <person name="Mueller R.-W."/>
            <person name="Bruemmer F."/>
            <person name="Labrenz M."/>
            <person name="Spormann A.M."/>
            <person name="Op Den Camp H."/>
            <person name="Overmann J."/>
            <person name="Amann R."/>
            <person name="Jetten M.S.M."/>
            <person name="Mascher T."/>
            <person name="Medema M.H."/>
            <person name="Devos D.P."/>
            <person name="Kaster A.-K."/>
            <person name="Ovreas L."/>
            <person name="Rohde M."/>
            <person name="Galperin M.Y."/>
            <person name="Jogler C."/>
        </authorList>
    </citation>
    <scope>NUCLEOTIDE SEQUENCE [LARGE SCALE GENOMIC DNA]</scope>
    <source>
        <strain evidence="9 10">Mal64</strain>
    </source>
</reference>
<dbReference type="CDD" id="cd00082">
    <property type="entry name" value="HisKA"/>
    <property type="match status" value="1"/>
</dbReference>
<evidence type="ECO:0000256" key="5">
    <source>
        <dbReference type="ARBA" id="ARBA00022777"/>
    </source>
</evidence>
<dbReference type="InterPro" id="IPR001789">
    <property type="entry name" value="Sig_transdc_resp-reg_receiver"/>
</dbReference>